<reference evidence="1" key="1">
    <citation type="submission" date="2014-09" db="EMBL/GenBank/DDBJ databases">
        <authorList>
            <person name="Magalhaes I.L.F."/>
            <person name="Oliveira U."/>
            <person name="Santos F.R."/>
            <person name="Vidigal T.H.D.A."/>
            <person name="Brescovit A.D."/>
            <person name="Santos A.J."/>
        </authorList>
    </citation>
    <scope>NUCLEOTIDE SEQUENCE</scope>
    <source>
        <tissue evidence="1">Shoot tissue taken approximately 20 cm above the soil surface</tissue>
    </source>
</reference>
<protein>
    <submittedName>
        <fullName evidence="1">Uncharacterized protein</fullName>
    </submittedName>
</protein>
<proteinExistence type="predicted"/>
<accession>A0A0A9GY75</accession>
<reference evidence="1" key="2">
    <citation type="journal article" date="2015" name="Data Brief">
        <title>Shoot transcriptome of the giant reed, Arundo donax.</title>
        <authorList>
            <person name="Barrero R.A."/>
            <person name="Guerrero F.D."/>
            <person name="Moolhuijzen P."/>
            <person name="Goolsby J.A."/>
            <person name="Tidwell J."/>
            <person name="Bellgard S.E."/>
            <person name="Bellgard M.I."/>
        </authorList>
    </citation>
    <scope>NUCLEOTIDE SEQUENCE</scope>
    <source>
        <tissue evidence="1">Shoot tissue taken approximately 20 cm above the soil surface</tissue>
    </source>
</reference>
<dbReference type="AlphaFoldDB" id="A0A0A9GY75"/>
<evidence type="ECO:0000313" key="1">
    <source>
        <dbReference type="EMBL" id="JAE25528.1"/>
    </source>
</evidence>
<name>A0A0A9GY75_ARUDO</name>
<sequence length="41" mass="5003">MAPNLLPKRTDHILWHNKNIISQWLCQDCRCHAMCWHHIHT</sequence>
<dbReference type="EMBL" id="GBRH01172368">
    <property type="protein sequence ID" value="JAE25528.1"/>
    <property type="molecule type" value="Transcribed_RNA"/>
</dbReference>
<organism evidence="1">
    <name type="scientific">Arundo donax</name>
    <name type="common">Giant reed</name>
    <name type="synonym">Donax arundinaceus</name>
    <dbReference type="NCBI Taxonomy" id="35708"/>
    <lineage>
        <taxon>Eukaryota</taxon>
        <taxon>Viridiplantae</taxon>
        <taxon>Streptophyta</taxon>
        <taxon>Embryophyta</taxon>
        <taxon>Tracheophyta</taxon>
        <taxon>Spermatophyta</taxon>
        <taxon>Magnoliopsida</taxon>
        <taxon>Liliopsida</taxon>
        <taxon>Poales</taxon>
        <taxon>Poaceae</taxon>
        <taxon>PACMAD clade</taxon>
        <taxon>Arundinoideae</taxon>
        <taxon>Arundineae</taxon>
        <taxon>Arundo</taxon>
    </lineage>
</organism>